<keyword evidence="2" id="KW-0326">Glycosidase</keyword>
<evidence type="ECO:0000313" key="6">
    <source>
        <dbReference type="EMBL" id="MBO1752411.1"/>
    </source>
</evidence>
<dbReference type="PROSITE" id="PS50853">
    <property type="entry name" value="FN3"/>
    <property type="match status" value="4"/>
</dbReference>
<dbReference type="PANTHER" id="PTHR13817:SF73">
    <property type="entry name" value="FIBRONECTIN TYPE-III DOMAIN-CONTAINING PROTEIN"/>
    <property type="match status" value="1"/>
</dbReference>
<dbReference type="InterPro" id="IPR050964">
    <property type="entry name" value="Striated_Muscle_Regulatory"/>
</dbReference>
<proteinExistence type="predicted"/>
<protein>
    <submittedName>
        <fullName evidence="6">Fibronectin type III domain-containing protein</fullName>
    </submittedName>
</protein>
<comment type="caution">
    <text evidence="6">The sequence shown here is derived from an EMBL/GenBank/DDBJ whole genome shotgun (WGS) entry which is preliminary data.</text>
</comment>
<keyword evidence="3" id="KW-0119">Carbohydrate metabolism</keyword>
<dbReference type="SUPFAM" id="SSF49265">
    <property type="entry name" value="Fibronectin type III"/>
    <property type="match status" value="2"/>
</dbReference>
<dbReference type="GO" id="GO:0016798">
    <property type="term" value="F:hydrolase activity, acting on glycosyl bonds"/>
    <property type="evidence" value="ECO:0007669"/>
    <property type="project" value="UniProtKB-KW"/>
</dbReference>
<evidence type="ECO:0000256" key="1">
    <source>
        <dbReference type="ARBA" id="ARBA00022737"/>
    </source>
</evidence>
<feature type="domain" description="Fibronectin type-III" evidence="5">
    <location>
        <begin position="1723"/>
        <end position="1815"/>
    </location>
</feature>
<feature type="region of interest" description="Disordered" evidence="4">
    <location>
        <begin position="334"/>
        <end position="356"/>
    </location>
</feature>
<dbReference type="SMART" id="SM00060">
    <property type="entry name" value="FN3"/>
    <property type="match status" value="4"/>
</dbReference>
<dbReference type="GO" id="GO:0000272">
    <property type="term" value="P:polysaccharide catabolic process"/>
    <property type="evidence" value="ECO:0007669"/>
    <property type="project" value="UniProtKB-KW"/>
</dbReference>
<feature type="compositionally biased region" description="Acidic residues" evidence="4">
    <location>
        <begin position="340"/>
        <end position="354"/>
    </location>
</feature>
<evidence type="ECO:0000313" key="7">
    <source>
        <dbReference type="Proteomes" id="UP000664209"/>
    </source>
</evidence>
<keyword evidence="2" id="KW-0378">Hydrolase</keyword>
<dbReference type="RefSeq" id="WP_208056094.1">
    <property type="nucleotide sequence ID" value="NZ_JAGEMK010000005.1"/>
</dbReference>
<dbReference type="Proteomes" id="UP000664209">
    <property type="component" value="Unassembled WGS sequence"/>
</dbReference>
<dbReference type="InterPro" id="IPR036116">
    <property type="entry name" value="FN3_sf"/>
</dbReference>
<feature type="region of interest" description="Disordered" evidence="4">
    <location>
        <begin position="1575"/>
        <end position="1594"/>
    </location>
</feature>
<evidence type="ECO:0000256" key="3">
    <source>
        <dbReference type="ARBA" id="ARBA00023326"/>
    </source>
</evidence>
<dbReference type="CDD" id="cd00063">
    <property type="entry name" value="FN3"/>
    <property type="match status" value="3"/>
</dbReference>
<feature type="region of interest" description="Disordered" evidence="4">
    <location>
        <begin position="1608"/>
        <end position="1630"/>
    </location>
</feature>
<feature type="region of interest" description="Disordered" evidence="4">
    <location>
        <begin position="1520"/>
        <end position="1542"/>
    </location>
</feature>
<evidence type="ECO:0000259" key="5">
    <source>
        <dbReference type="PROSITE" id="PS50853"/>
    </source>
</evidence>
<dbReference type="InterPro" id="IPR013783">
    <property type="entry name" value="Ig-like_fold"/>
</dbReference>
<feature type="compositionally biased region" description="Low complexity" evidence="4">
    <location>
        <begin position="1520"/>
        <end position="1535"/>
    </location>
</feature>
<feature type="domain" description="Fibronectin type-III" evidence="5">
    <location>
        <begin position="1447"/>
        <end position="1530"/>
    </location>
</feature>
<reference evidence="6" key="1">
    <citation type="submission" date="2021-03" db="EMBL/GenBank/DDBJ databases">
        <title>Actinotalea soli sp. nov., isolated from soil.</title>
        <authorList>
            <person name="Ping W."/>
            <person name="Zhang J."/>
        </authorList>
    </citation>
    <scope>NUCLEOTIDE SEQUENCE</scope>
    <source>
        <strain evidence="6">BY-33</strain>
    </source>
</reference>
<keyword evidence="3" id="KW-0624">Polysaccharide degradation</keyword>
<keyword evidence="7" id="KW-1185">Reference proteome</keyword>
<feature type="domain" description="Fibronectin type-III" evidence="5">
    <location>
        <begin position="1632"/>
        <end position="1722"/>
    </location>
</feature>
<dbReference type="PRINTS" id="PR00014">
    <property type="entry name" value="FNTYPEIII"/>
</dbReference>
<evidence type="ECO:0000256" key="4">
    <source>
        <dbReference type="SAM" id="MobiDB-lite"/>
    </source>
</evidence>
<dbReference type="InterPro" id="IPR003961">
    <property type="entry name" value="FN3_dom"/>
</dbReference>
<feature type="domain" description="Fibronectin type-III" evidence="5">
    <location>
        <begin position="1534"/>
        <end position="1630"/>
    </location>
</feature>
<accession>A0A939RWQ4</accession>
<gene>
    <name evidence="6" type="ORF">J4G33_11425</name>
</gene>
<feature type="region of interest" description="Disordered" evidence="4">
    <location>
        <begin position="1798"/>
        <end position="1832"/>
    </location>
</feature>
<sequence>MAATLALMYPGAPVAQVDLNDGAVWLTNTSQQKLGRFNMQIEELNAGLVATTSDFDVLQDAQDVLLVEPGKVSAVDPAGVVLAGEAAVPFGAQVSMAAGTVAVSVPGSGGLWVGPVSMVGALGSETPHVELGEGGVAVVGEDGTVVGASVDGTLHEVSVVEGSDAVDHAEDGTLSGLPDGGVPGFDQATTVGTDLVVLVGTQVHTPSGSTDLAAYGTDLLVQQPGPQASQVLVATPDALLEVPLDGGDVREHRAGGSGRPAAPVRVGSCAHGAWASATGNYLQLCDGSDARAKNLEEMTTSDELKFRVNRDVVVLNDTSRGRLWVPLEDPRLREPNWQDIEPDEEIEEDDDDSDATQATQNLQAECTADSSSPLAADDEFGVRPGRTTILSVIDNDTSSDCGILTISEHDPIPEDFGTLVPVYGGRALQLTTTPGATGTVDLTYTINDGRGSSAPSTAEVRLTARPDSLNEPPVQLRTGTVLVEQGASATYDLLPDFRDPDGDHLVLVGASVDSGSAVRTRQNGELTFVSDGADLGRQLVTVQVSDGIETVDGIVNVDVRPAGSLAPLIDPVHAETYVDQPVTVRPLASVRSATREPVRLAGVDDHAEATVEPDLTAGTFSFTAPRPGTYYVSFLVTASPQEAAGLARIDVLEQPETTPPPVAVLDVALLPPGGEVTIDPLANDVDPAGGVMVLQSVEVPEGTGLRAAVLNHRLVRFTSTRVLEGPVVASYTVSNGVASVTGEILVQPVPAAAGQQAPVVPDVVATVRTGGVVTIRALQDAYDPDGDPLTLQTTLAEPLASGQGLMFVSGDTLRYQAPATPMEVHATFVVTDPSGNATAASVTVRVHPSDPEDKALPRPENLTARVFEGGTVRIPVPLVGIDRDGDGVYLLGPDVVPSKGRIVAIGADWMDYEALPGELGTDEFTYAVEDWVGQRAVARVRVGIAPRPTTAAAVVARDDDVTVRPGQRVEVRVLGNDVDTSGGELTLAEELDVEEGVEARVEGRRVVVQTPESSGVVQVGYTATNDRGGRDTATLTVTVSDDAPFLPPVARDVVVPAVDTINRSTVEVDVLEVADNPSGPRSDLEVSVHRSAGEVASVTEAGRVLVQLTTQPQSIPYRLTNTHPQAEGVNSLAFITVPALGDFPPVRRPRAPELRVVAGERLEISLDEQIQVAPGRSVRVEDASRVTATRADGSPLVVNNRTLQYTAQQNYAGPASISVQVTDALPGAEGRTSVVTLPITVLAAEAYPPTFSPSTLTVGPGEVTVVDLRVFTSTPVGTAEGLERYAYSLTSQAPRGFSVSLDGTQLTVQADPTVPRGTVGGVGVQIAYGGSSSVTGQVEFQVTASSRRLANVVDHQLEGVEGNTHTVAVLDGASNPFPGEPLTVVGAVVETPGAGDASVSGQGVAVRPAAGFIGTMVTRYRVRDVTGDPDREVEGRIRMTVRGRPDVPRAPRVGEVRDRTVVLSWDAPANNGSPITGYRVTAQPGGNVRECASTTCTIDGLTNDVEYSFTVAARNAIDWSDPSPASAPARPDAVPGAPGSPSLVFGDRQIAASWSAPDNPGSAITAYTVEISPANQRGQSSFTTSSTSTTLPDLANGTSYAVRVRAQNRAPDPGPWSGWTEDTPAGVPAAPSVTATRVDDALGGKIDVRWTPGATNGDAIRDYELVISGGPNSRTVGGLTGTSYAFTDAANGVQYTFAVRAANKAGRGSAGSASSSAFGAPAGVSGLQANPSSSADPGAGTIDLSWPAPSDRGSRITGYEVEVNGSVQTTVGGTSHRLTGLTGGQAVSVRVRAVNEAGKGEWSGSRSATPVTRPGQVGGVSLGEPVRDGGNRPTRVDVTWDAPGNWGGRLVSGVPLPLHRRRQPEELARGGQPRDAIWPVHQPAGARLLEALDDGPGGGHGVLRCR</sequence>
<feature type="compositionally biased region" description="Low complexity" evidence="4">
    <location>
        <begin position="1580"/>
        <end position="1590"/>
    </location>
</feature>
<keyword evidence="1" id="KW-0677">Repeat</keyword>
<dbReference type="EMBL" id="JAGEMK010000005">
    <property type="protein sequence ID" value="MBO1752411.1"/>
    <property type="molecule type" value="Genomic_DNA"/>
</dbReference>
<feature type="region of interest" description="Disordered" evidence="4">
    <location>
        <begin position="1728"/>
        <end position="1755"/>
    </location>
</feature>
<dbReference type="PANTHER" id="PTHR13817">
    <property type="entry name" value="TITIN"/>
    <property type="match status" value="1"/>
</dbReference>
<dbReference type="Pfam" id="PF00041">
    <property type="entry name" value="fn3"/>
    <property type="match status" value="4"/>
</dbReference>
<evidence type="ECO:0000256" key="2">
    <source>
        <dbReference type="ARBA" id="ARBA00023295"/>
    </source>
</evidence>
<dbReference type="Gene3D" id="2.60.40.10">
    <property type="entry name" value="Immunoglobulins"/>
    <property type="match status" value="4"/>
</dbReference>
<name>A0A939RWQ4_9CELL</name>
<organism evidence="6 7">
    <name type="scientific">Actinotalea soli</name>
    <dbReference type="NCBI Taxonomy" id="2819234"/>
    <lineage>
        <taxon>Bacteria</taxon>
        <taxon>Bacillati</taxon>
        <taxon>Actinomycetota</taxon>
        <taxon>Actinomycetes</taxon>
        <taxon>Micrococcales</taxon>
        <taxon>Cellulomonadaceae</taxon>
        <taxon>Actinotalea</taxon>
    </lineage>
</organism>
<dbReference type="Pfam" id="PF17963">
    <property type="entry name" value="Big_9"/>
    <property type="match status" value="5"/>
</dbReference>